<feature type="region of interest" description="Disordered" evidence="1">
    <location>
        <begin position="1"/>
        <end position="114"/>
    </location>
</feature>
<feature type="compositionally biased region" description="Basic residues" evidence="1">
    <location>
        <begin position="22"/>
        <end position="33"/>
    </location>
</feature>
<accession>A0A1S3Z8V0</accession>
<dbReference type="AlphaFoldDB" id="A0A1S3Z8V0"/>
<name>A0A1S3Z8V0_TOBAC</name>
<feature type="compositionally biased region" description="Polar residues" evidence="1">
    <location>
        <begin position="65"/>
        <end position="77"/>
    </location>
</feature>
<organism evidence="2">
    <name type="scientific">Nicotiana tabacum</name>
    <name type="common">Common tobacco</name>
    <dbReference type="NCBI Taxonomy" id="4097"/>
    <lineage>
        <taxon>Eukaryota</taxon>
        <taxon>Viridiplantae</taxon>
        <taxon>Streptophyta</taxon>
        <taxon>Embryophyta</taxon>
        <taxon>Tracheophyta</taxon>
        <taxon>Spermatophyta</taxon>
        <taxon>Magnoliopsida</taxon>
        <taxon>eudicotyledons</taxon>
        <taxon>Gunneridae</taxon>
        <taxon>Pentapetalae</taxon>
        <taxon>asterids</taxon>
        <taxon>lamiids</taxon>
        <taxon>Solanales</taxon>
        <taxon>Solanaceae</taxon>
        <taxon>Nicotianoideae</taxon>
        <taxon>Nicotianeae</taxon>
        <taxon>Nicotiana</taxon>
    </lineage>
</organism>
<dbReference type="KEGG" id="nta:107784242"/>
<gene>
    <name evidence="2" type="primary">LOC107784242</name>
</gene>
<feature type="region of interest" description="Disordered" evidence="1">
    <location>
        <begin position="157"/>
        <end position="186"/>
    </location>
</feature>
<feature type="compositionally biased region" description="Polar residues" evidence="1">
    <location>
        <begin position="86"/>
        <end position="99"/>
    </location>
</feature>
<dbReference type="PaxDb" id="4097-A0A1S3Z8V0"/>
<feature type="compositionally biased region" description="Low complexity" evidence="1">
    <location>
        <begin position="1"/>
        <end position="14"/>
    </location>
</feature>
<sequence>MPKASQTPSKAKSSTKAEAKHKIMKPKSKKRVRPSREPIPTPARSPSISSTVPTSSFPVPAAFTIPTSTIPPLQKPTTHAPELIVKNTSKSTKVNATSRKSFKKVPDAATQVQHHPSKLDVLVSTIDAALLDTLPPTGEKPQVEKFTVEKGVSDMGKAVDTTAVEPVVEGEGSKEPVPKKASAGLSFRWDKDEDDDIVISSHA</sequence>
<feature type="compositionally biased region" description="Low complexity" evidence="1">
    <location>
        <begin position="45"/>
        <end position="60"/>
    </location>
</feature>
<protein>
    <submittedName>
        <fullName evidence="2">Salivary glue protein Sgs-3-like</fullName>
    </submittedName>
</protein>
<reference evidence="2" key="1">
    <citation type="submission" date="2025-08" db="UniProtKB">
        <authorList>
            <consortium name="RefSeq"/>
        </authorList>
    </citation>
    <scope>IDENTIFICATION</scope>
</reference>
<evidence type="ECO:0000256" key="1">
    <source>
        <dbReference type="SAM" id="MobiDB-lite"/>
    </source>
</evidence>
<proteinExistence type="predicted"/>
<dbReference type="RefSeq" id="XP_016460821.1">
    <property type="nucleotide sequence ID" value="XM_016605335.1"/>
</dbReference>
<evidence type="ECO:0000313" key="2">
    <source>
        <dbReference type="RefSeq" id="XP_016460821.1"/>
    </source>
</evidence>